<protein>
    <recommendedName>
        <fullName evidence="12">DNA 3'-5' helicase</fullName>
        <ecNumber evidence="12">5.6.2.4</ecNumber>
    </recommendedName>
</protein>
<keyword evidence="3" id="KW-0227">DNA damage</keyword>
<evidence type="ECO:0000256" key="7">
    <source>
        <dbReference type="ARBA" id="ARBA00022840"/>
    </source>
</evidence>
<keyword evidence="18" id="KW-1185">Reference proteome</keyword>
<keyword evidence="9" id="KW-0234">DNA repair</keyword>
<dbReference type="CDD" id="cd17932">
    <property type="entry name" value="DEXQc_UvrD"/>
    <property type="match status" value="1"/>
</dbReference>
<evidence type="ECO:0000256" key="13">
    <source>
        <dbReference type="ARBA" id="ARBA00048988"/>
    </source>
</evidence>
<evidence type="ECO:0000259" key="15">
    <source>
        <dbReference type="PROSITE" id="PS51198"/>
    </source>
</evidence>
<dbReference type="OrthoDB" id="4812256at2"/>
<dbReference type="PANTHER" id="PTHR11070:SF55">
    <property type="entry name" value="DNA 3'-5' HELICASE"/>
    <property type="match status" value="1"/>
</dbReference>
<evidence type="ECO:0000256" key="8">
    <source>
        <dbReference type="ARBA" id="ARBA00023125"/>
    </source>
</evidence>
<dbReference type="SUPFAM" id="SSF52540">
    <property type="entry name" value="P-loop containing nucleoside triphosphate hydrolases"/>
    <property type="match status" value="1"/>
</dbReference>
<sequence length="1099" mass="119664">MTAHPTTAMSARQIAAKLGLPEPTDEQVAVIEADLAPALVVAGAGSGKTETMANRIVWLLANGKVRVPEILGLTFTRKAAGELAERVGRRIGQLQDIQQAENPDTVIDVLEAPTIATYNSFASGLFREYARLIGREPDATVITEASAWRLARQIIVDSADDRLVGIDKSVDQVTAAVLSLSHALSDNDAASSTDDIRSFATRFLTLGDLPIHDGSSRKKVPFASVTAAVADIDSLALLVDLAERFAAEKQRLGFVEFSDQVALALEICRRVPRVVDEYRSRFGVVILDEYQDTSVVQTDLLARLFSGHPVMAVGDPNQSIYGWRGASAANLARFSADFTAADSSGAGAADTYALSTSWRNSGLVLDAANAIVGPLPATPHVPVRRLARSPFAGQGNISVFFAETVVEEADAVARWLAGELARPSAKNEQRTAAMLCRSLKKVDVFTEALRRNNVPFHILGVAGLLQQPVVVDLVAALRVLHDPTAGSELVRLLTGARWRIGPRDIKALSGLARWLADRDLSQRLIAEDVREKIAASAANDDGKSIVDAIDFLQTAPANHSALHEFSAEGIRRMRLVARQLAALRRRSGLDLYDLVNLVVQELQLDIEVAANEQNPLGQPSLDAFSEQIASYLAVAEGGTLGPFLSWLAEAERRENLSPRGEDPEPGTVQILTIHGSKGLEWDSVAVPRMVANELPGTLRSKRGWTAFGELPYEFRGDRDELPTLAWRGAETQADFDAAYATFGEGLEARNAAEQRRLAYVAVTRAKDALLASGSFWATQSKPRGPGQFLQEIVAAVGSSCDGLPDQSQFEENPLAGTQNEISWPLDPLGPRRAPVVAAAEAVRSADPTLPTIWSNDIALLLAEREARLSADEYVDLPDRVPASRFKDYVTDAAGLATRMRRPLPERPYRQTRLGTLFHSWVESRAGIAGGQESLDSSLLEQDLDDAPGTLLPLEKRELDELAVLQSTFEASEWAELRPVEVEREINFVLRGQIIICKLDAVYERDGRYQIVDWKTGKAPTSAAELEERQYQLALYRLAFAQWKNVPAENIDAVFYYVSENRVIRPSTLYSAEELGRRWVRGVISPDSAASSAEKSSSAV</sequence>
<evidence type="ECO:0000256" key="5">
    <source>
        <dbReference type="ARBA" id="ARBA00022806"/>
    </source>
</evidence>
<dbReference type="GO" id="GO:0000725">
    <property type="term" value="P:recombinational repair"/>
    <property type="evidence" value="ECO:0007669"/>
    <property type="project" value="TreeGrafter"/>
</dbReference>
<comment type="catalytic activity">
    <reaction evidence="13">
        <text>ATP + H2O = ADP + phosphate + H(+)</text>
        <dbReference type="Rhea" id="RHEA:13065"/>
        <dbReference type="ChEBI" id="CHEBI:15377"/>
        <dbReference type="ChEBI" id="CHEBI:15378"/>
        <dbReference type="ChEBI" id="CHEBI:30616"/>
        <dbReference type="ChEBI" id="CHEBI:43474"/>
        <dbReference type="ChEBI" id="CHEBI:456216"/>
        <dbReference type="EC" id="5.6.2.4"/>
    </reaction>
</comment>
<evidence type="ECO:0000313" key="18">
    <source>
        <dbReference type="Proteomes" id="UP000198867"/>
    </source>
</evidence>
<dbReference type="Pfam" id="PF12705">
    <property type="entry name" value="PDDEXK_1"/>
    <property type="match status" value="1"/>
</dbReference>
<dbReference type="GO" id="GO:0004527">
    <property type="term" value="F:exonuclease activity"/>
    <property type="evidence" value="ECO:0007669"/>
    <property type="project" value="UniProtKB-KW"/>
</dbReference>
<dbReference type="AlphaFoldDB" id="A0A1I4ZER3"/>
<dbReference type="PROSITE" id="PS51198">
    <property type="entry name" value="UVRD_HELICASE_ATP_BIND"/>
    <property type="match status" value="1"/>
</dbReference>
<evidence type="ECO:0000256" key="1">
    <source>
        <dbReference type="ARBA" id="ARBA00022722"/>
    </source>
</evidence>
<reference evidence="18" key="1">
    <citation type="submission" date="2016-10" db="EMBL/GenBank/DDBJ databases">
        <authorList>
            <person name="Varghese N."/>
            <person name="Submissions S."/>
        </authorList>
    </citation>
    <scope>NUCLEOTIDE SEQUENCE [LARGE SCALE GENOMIC DNA]</scope>
    <source>
        <strain evidence="18">CGMCC 1.11101</strain>
    </source>
</reference>
<dbReference type="EC" id="5.6.2.4" evidence="12"/>
<keyword evidence="7 14" id="KW-0067">ATP-binding</keyword>
<evidence type="ECO:0000256" key="10">
    <source>
        <dbReference type="ARBA" id="ARBA00023235"/>
    </source>
</evidence>
<dbReference type="InterPro" id="IPR014016">
    <property type="entry name" value="UvrD-like_ATP-bd"/>
</dbReference>
<keyword evidence="2 14" id="KW-0547">Nucleotide-binding</keyword>
<dbReference type="InterPro" id="IPR014017">
    <property type="entry name" value="DNA_helicase_UvrD-like_C"/>
</dbReference>
<feature type="domain" description="UvrD-like helicase C-terminal" evidence="16">
    <location>
        <begin position="362"/>
        <end position="678"/>
    </location>
</feature>
<proteinExistence type="predicted"/>
<organism evidence="17 18">
    <name type="scientific">Mycetocola miduiensis</name>
    <dbReference type="NCBI Taxonomy" id="995034"/>
    <lineage>
        <taxon>Bacteria</taxon>
        <taxon>Bacillati</taxon>
        <taxon>Actinomycetota</taxon>
        <taxon>Actinomycetes</taxon>
        <taxon>Micrococcales</taxon>
        <taxon>Microbacteriaceae</taxon>
        <taxon>Mycetocola</taxon>
    </lineage>
</organism>
<keyword evidence="4 14" id="KW-0378">Hydrolase</keyword>
<dbReference type="RefSeq" id="WP_090709000.1">
    <property type="nucleotide sequence ID" value="NZ_FOVM01000002.1"/>
</dbReference>
<feature type="binding site" evidence="14">
    <location>
        <begin position="42"/>
        <end position="49"/>
    </location>
    <ligand>
        <name>ATP</name>
        <dbReference type="ChEBI" id="CHEBI:30616"/>
    </ligand>
</feature>
<dbReference type="GO" id="GO:0043138">
    <property type="term" value="F:3'-5' DNA helicase activity"/>
    <property type="evidence" value="ECO:0007669"/>
    <property type="project" value="UniProtKB-EC"/>
</dbReference>
<dbReference type="GO" id="GO:0033202">
    <property type="term" value="C:DNA helicase complex"/>
    <property type="evidence" value="ECO:0007669"/>
    <property type="project" value="TreeGrafter"/>
</dbReference>
<dbReference type="STRING" id="995034.SAMN05216219_0761"/>
<keyword evidence="5 14" id="KW-0347">Helicase</keyword>
<dbReference type="Gene3D" id="3.40.50.300">
    <property type="entry name" value="P-loop containing nucleotide triphosphate hydrolases"/>
    <property type="match status" value="4"/>
</dbReference>
<keyword evidence="6" id="KW-0269">Exonuclease</keyword>
<evidence type="ECO:0000256" key="6">
    <source>
        <dbReference type="ARBA" id="ARBA00022839"/>
    </source>
</evidence>
<keyword evidence="10" id="KW-0413">Isomerase</keyword>
<dbReference type="Gene3D" id="3.90.320.10">
    <property type="match status" value="1"/>
</dbReference>
<evidence type="ECO:0000256" key="4">
    <source>
        <dbReference type="ARBA" id="ARBA00022801"/>
    </source>
</evidence>
<dbReference type="Gene3D" id="1.10.486.10">
    <property type="entry name" value="PCRA, domain 4"/>
    <property type="match status" value="1"/>
</dbReference>
<dbReference type="GO" id="GO:0005829">
    <property type="term" value="C:cytosol"/>
    <property type="evidence" value="ECO:0007669"/>
    <property type="project" value="TreeGrafter"/>
</dbReference>
<evidence type="ECO:0000256" key="12">
    <source>
        <dbReference type="ARBA" id="ARBA00034808"/>
    </source>
</evidence>
<evidence type="ECO:0000256" key="2">
    <source>
        <dbReference type="ARBA" id="ARBA00022741"/>
    </source>
</evidence>
<dbReference type="InterPro" id="IPR011604">
    <property type="entry name" value="PDDEXK-like_dom_sf"/>
</dbReference>
<dbReference type="Proteomes" id="UP000198867">
    <property type="component" value="Unassembled WGS sequence"/>
</dbReference>
<evidence type="ECO:0000256" key="11">
    <source>
        <dbReference type="ARBA" id="ARBA00034617"/>
    </source>
</evidence>
<dbReference type="InterPro" id="IPR000212">
    <property type="entry name" value="DNA_helicase_UvrD/REP"/>
</dbReference>
<dbReference type="InterPro" id="IPR011335">
    <property type="entry name" value="Restrct_endonuc-II-like"/>
</dbReference>
<keyword evidence="1" id="KW-0540">Nuclease</keyword>
<evidence type="ECO:0000313" key="17">
    <source>
        <dbReference type="EMBL" id="SFN48761.1"/>
    </source>
</evidence>
<feature type="domain" description="UvrD-like helicase ATP-binding" evidence="15">
    <location>
        <begin position="21"/>
        <end position="361"/>
    </location>
</feature>
<evidence type="ECO:0000256" key="3">
    <source>
        <dbReference type="ARBA" id="ARBA00022763"/>
    </source>
</evidence>
<accession>A0A1I4ZER3</accession>
<dbReference type="GO" id="GO:0005524">
    <property type="term" value="F:ATP binding"/>
    <property type="evidence" value="ECO:0007669"/>
    <property type="project" value="UniProtKB-UniRule"/>
</dbReference>
<evidence type="ECO:0000256" key="9">
    <source>
        <dbReference type="ARBA" id="ARBA00023204"/>
    </source>
</evidence>
<dbReference type="GO" id="GO:0003677">
    <property type="term" value="F:DNA binding"/>
    <property type="evidence" value="ECO:0007669"/>
    <property type="project" value="UniProtKB-KW"/>
</dbReference>
<keyword evidence="8" id="KW-0238">DNA-binding</keyword>
<evidence type="ECO:0000256" key="14">
    <source>
        <dbReference type="PROSITE-ProRule" id="PRU00560"/>
    </source>
</evidence>
<name>A0A1I4ZER3_9MICO</name>
<dbReference type="EMBL" id="FOVM01000002">
    <property type="protein sequence ID" value="SFN48761.1"/>
    <property type="molecule type" value="Genomic_DNA"/>
</dbReference>
<comment type="catalytic activity">
    <reaction evidence="11">
        <text>Couples ATP hydrolysis with the unwinding of duplex DNA by translocating in the 3'-5' direction.</text>
        <dbReference type="EC" id="5.6.2.4"/>
    </reaction>
</comment>
<evidence type="ECO:0000259" key="16">
    <source>
        <dbReference type="PROSITE" id="PS51217"/>
    </source>
</evidence>
<dbReference type="PROSITE" id="PS51217">
    <property type="entry name" value="UVRD_HELICASE_CTER"/>
    <property type="match status" value="1"/>
</dbReference>
<dbReference type="InterPro" id="IPR038726">
    <property type="entry name" value="PDDEXK_AddAB-type"/>
</dbReference>
<dbReference type="PANTHER" id="PTHR11070">
    <property type="entry name" value="UVRD / RECB / PCRA DNA HELICASE FAMILY MEMBER"/>
    <property type="match status" value="1"/>
</dbReference>
<gene>
    <name evidence="17" type="ORF">SAMN05216219_0761</name>
</gene>
<dbReference type="InterPro" id="IPR027417">
    <property type="entry name" value="P-loop_NTPase"/>
</dbReference>
<dbReference type="Pfam" id="PF00580">
    <property type="entry name" value="UvrD-helicase"/>
    <property type="match status" value="1"/>
</dbReference>
<dbReference type="SUPFAM" id="SSF52980">
    <property type="entry name" value="Restriction endonuclease-like"/>
    <property type="match status" value="1"/>
</dbReference>
<dbReference type="Pfam" id="PF13361">
    <property type="entry name" value="UvrD_C"/>
    <property type="match status" value="1"/>
</dbReference>